<dbReference type="Proteomes" id="UP000236735">
    <property type="component" value="Unassembled WGS sequence"/>
</dbReference>
<sequence length="917" mass="104531">MYPITDEMHIYRIIYTILAVFTLQAAHAQGVLRATVLDKDTREPIIGATIHDAVKGKPIAVTDAEGCFTIPNNDDTKQIRITYIGYKILTTAPVRNGRYLLEAEISRLGEVVVTAQESRGLTSASTIGKHAMEHLQPSSFADLLELLPGGRAETPSLSTPNVIHIREAASGGSQYMTSSLGTQFMVDGAPISTNANMQYVSGAWDSESTYRDFTNAGVDMRSLSTDDIEKVEIVRGIASVEYGDLTSGLVKIERKKGGADLHVRLKADMSSKLFYLSKGLEWKPQHLSLNLSADYLDAKADPRNTLENYKRITFSARLHKQWLRDNYDLSLSTNADYTGSFDNDKVDPDLNYNVEDSYKSQYNRMVWMGDLTLKSKRDSWLKSAGLMCSAAYEYDDIKRRRLIQLQRTTVAATNHEEGEADALLLPWKYMANHEVEGKPLNIYAKLSARLQIPTTRLSNALLLGIDWNMDKNYGRGQVFDPERPLYPGISTRERPLYDIPANHRLSLFAEETLKWPTAIGTFEATGGIRVTEMLNLPAEYAMHGKKYLDPRINAGYTFPKFSFLGKPTFIRLAGGIGQHTKMPTMEQLFPDKLYIDFIQLNYYHENPDYRRVNLMTYIRNPRNLELQAARNLKWEMSADINIGGNRLSITYFREKMTSGFRSQTHYESFSYKEYDASTIDGLTLTAPPALSDMTYTLRDELVGYSNYTNGSETDKQGIEYTLETVRLPKILTRLTINGAWLHTHYRNSILETYRPSMVVGDRSLQYVGLYQDADGTMSESFNTNFTFDTDVPRLRLGFSLSAQFLWYTMSQRDRISNTPDQYIAPDGTIHDWLAGDENDTYLQWLIRTNSETLYELTRVPMSMNLNLKVTKKLFADRLQIAMFCNKIWDYTPDYERKGYTFRRHVTPYFGLEMNVKI</sequence>
<organism evidence="3 4">
    <name type="scientific">Xylanibacter ruminicola</name>
    <name type="common">Prevotella ruminicola</name>
    <dbReference type="NCBI Taxonomy" id="839"/>
    <lineage>
        <taxon>Bacteria</taxon>
        <taxon>Pseudomonadati</taxon>
        <taxon>Bacteroidota</taxon>
        <taxon>Bacteroidia</taxon>
        <taxon>Bacteroidales</taxon>
        <taxon>Prevotellaceae</taxon>
        <taxon>Xylanibacter</taxon>
    </lineage>
</organism>
<dbReference type="Pfam" id="PF07715">
    <property type="entry name" value="Plug"/>
    <property type="match status" value="1"/>
</dbReference>
<dbReference type="InterPro" id="IPR012910">
    <property type="entry name" value="Plug_dom"/>
</dbReference>
<dbReference type="EMBL" id="FNUV01000007">
    <property type="protein sequence ID" value="SEG02406.1"/>
    <property type="molecule type" value="Genomic_DNA"/>
</dbReference>
<dbReference type="GO" id="GO:0044718">
    <property type="term" value="P:siderophore transmembrane transport"/>
    <property type="evidence" value="ECO:0007669"/>
    <property type="project" value="TreeGrafter"/>
</dbReference>
<dbReference type="Pfam" id="PF13715">
    <property type="entry name" value="CarbopepD_reg_2"/>
    <property type="match status" value="1"/>
</dbReference>
<reference evidence="3 4" key="1">
    <citation type="submission" date="2016-10" db="EMBL/GenBank/DDBJ databases">
        <authorList>
            <person name="de Groot N.N."/>
        </authorList>
    </citation>
    <scope>NUCLEOTIDE SEQUENCE [LARGE SCALE GENOMIC DNA]</scope>
    <source>
        <strain evidence="3 4">AR32</strain>
    </source>
</reference>
<evidence type="ECO:0000313" key="4">
    <source>
        <dbReference type="Proteomes" id="UP000236735"/>
    </source>
</evidence>
<dbReference type="AlphaFoldDB" id="A0A1H5WTC7"/>
<dbReference type="InterPro" id="IPR039426">
    <property type="entry name" value="TonB-dep_rcpt-like"/>
</dbReference>
<dbReference type="GO" id="GO:0009279">
    <property type="term" value="C:cell outer membrane"/>
    <property type="evidence" value="ECO:0007669"/>
    <property type="project" value="TreeGrafter"/>
</dbReference>
<accession>A0A1H5WTC7</accession>
<evidence type="ECO:0000256" key="1">
    <source>
        <dbReference type="ARBA" id="ARBA00022729"/>
    </source>
</evidence>
<dbReference type="SUPFAM" id="SSF49464">
    <property type="entry name" value="Carboxypeptidase regulatory domain-like"/>
    <property type="match status" value="1"/>
</dbReference>
<gene>
    <name evidence="3" type="ORF">SAMN05216354_2470</name>
</gene>
<evidence type="ECO:0000313" key="3">
    <source>
        <dbReference type="EMBL" id="SEG02406.1"/>
    </source>
</evidence>
<protein>
    <submittedName>
        <fullName evidence="3">CarboxypepD_reg-like domain-containing protein</fullName>
    </submittedName>
</protein>
<feature type="domain" description="TonB-dependent receptor plug" evidence="2">
    <location>
        <begin position="122"/>
        <end position="246"/>
    </location>
</feature>
<keyword evidence="1" id="KW-0732">Signal</keyword>
<dbReference type="GO" id="GO:0015344">
    <property type="term" value="F:siderophore uptake transmembrane transporter activity"/>
    <property type="evidence" value="ECO:0007669"/>
    <property type="project" value="TreeGrafter"/>
</dbReference>
<name>A0A1H5WTC7_XYLRU</name>
<proteinExistence type="predicted"/>
<dbReference type="PANTHER" id="PTHR30069:SF29">
    <property type="entry name" value="HEMOGLOBIN AND HEMOGLOBIN-HAPTOGLOBIN-BINDING PROTEIN 1-RELATED"/>
    <property type="match status" value="1"/>
</dbReference>
<dbReference type="PANTHER" id="PTHR30069">
    <property type="entry name" value="TONB-DEPENDENT OUTER MEMBRANE RECEPTOR"/>
    <property type="match status" value="1"/>
</dbReference>
<evidence type="ECO:0000259" key="2">
    <source>
        <dbReference type="Pfam" id="PF07715"/>
    </source>
</evidence>
<dbReference type="Gene3D" id="2.170.130.10">
    <property type="entry name" value="TonB-dependent receptor, plug domain"/>
    <property type="match status" value="1"/>
</dbReference>
<dbReference type="InterPro" id="IPR037066">
    <property type="entry name" value="Plug_dom_sf"/>
</dbReference>
<dbReference type="SUPFAM" id="SSF56935">
    <property type="entry name" value="Porins"/>
    <property type="match status" value="1"/>
</dbReference>
<dbReference type="InterPro" id="IPR008969">
    <property type="entry name" value="CarboxyPept-like_regulatory"/>
</dbReference>